<evidence type="ECO:0000256" key="1">
    <source>
        <dbReference type="SAM" id="MobiDB-lite"/>
    </source>
</evidence>
<dbReference type="Pfam" id="PF01476">
    <property type="entry name" value="LysM"/>
    <property type="match status" value="1"/>
</dbReference>
<sequence>MFVRATYDREKRTVHYFDEEGNETLYIGGSFAWRTTNPGNLTKPGGYVMKSAIGYAQRTSNSKAQFIIFPDRAAGQEAHQKLLKSVYGDSTIRGMITAYAPPSENDTEGYINFVTKKAGVSSTDLVGALPDDKFRAVSAAMEQKEGWVPGVIRYLGKPVQVQVLDKLSQPFVGQTLQIKGSNASLDVKTDENGGLPWLYSGLLGQDINLAYKREDSDESVGQISMTSGANAFTFNAPYFLVSTRPRLHAKDASSRPRVHIVQSGETLSAIAGRYGTTVDAIVALNGLKDANHIYARQHLKIPAHDDTAQMVRMSAAKPGGGAQVQSAAGASNIVATPHAASVSAGTSSAVASASAVSQAYPVSAPQPAASHPEAGGSSASPGGASSHPASMAATTGVTPAAGVVHQHAPNGHPQTVVSSPNLEPSGAVWCSRFPGSGELGSLNDSFKAKASAFINAMRDAHISVRINAALRPIQRSYLMYHAFEIAKGRERPDRVPSWAGVNIDWVHRNADGSMNLQQSIDAAKAMCRGYGINIHSATQAVGRPGRSRHNYGAAVDLNIAGYVGKRIRDASGTQVQLDSFADLKQVGHDYGVIYYPHENMHWSDTGH</sequence>
<dbReference type="AlphaFoldDB" id="A0A7W9U1R5"/>
<dbReference type="Gene3D" id="3.10.350.10">
    <property type="entry name" value="LysM domain"/>
    <property type="match status" value="1"/>
</dbReference>
<organism evidence="3 4">
    <name type="scientific">Paraburkholderia bannensis</name>
    <dbReference type="NCBI Taxonomy" id="765414"/>
    <lineage>
        <taxon>Bacteria</taxon>
        <taxon>Pseudomonadati</taxon>
        <taxon>Pseudomonadota</taxon>
        <taxon>Betaproteobacteria</taxon>
        <taxon>Burkholderiales</taxon>
        <taxon>Burkholderiaceae</taxon>
        <taxon>Paraburkholderia</taxon>
    </lineage>
</organism>
<dbReference type="Gene3D" id="3.30.1380.10">
    <property type="match status" value="1"/>
</dbReference>
<dbReference type="EMBL" id="JACHBW010000017">
    <property type="protein sequence ID" value="MBB6105398.1"/>
    <property type="molecule type" value="Genomic_DNA"/>
</dbReference>
<dbReference type="CDD" id="cd00118">
    <property type="entry name" value="LysM"/>
    <property type="match status" value="1"/>
</dbReference>
<dbReference type="SMART" id="SM00257">
    <property type="entry name" value="LysM"/>
    <property type="match status" value="1"/>
</dbReference>
<dbReference type="PANTHER" id="PTHR33734">
    <property type="entry name" value="LYSM DOMAIN-CONTAINING GPI-ANCHORED PROTEIN 2"/>
    <property type="match status" value="1"/>
</dbReference>
<reference evidence="3 4" key="1">
    <citation type="submission" date="2020-08" db="EMBL/GenBank/DDBJ databases">
        <title>Above-ground endophytic microbial communities from plants in different locations in the United States.</title>
        <authorList>
            <person name="Frank C."/>
        </authorList>
    </citation>
    <scope>NUCLEOTIDE SEQUENCE [LARGE SCALE GENOMIC DNA]</scope>
    <source>
        <strain evidence="3 4">WP4_2_2</strain>
    </source>
</reference>
<dbReference type="SUPFAM" id="SSF55166">
    <property type="entry name" value="Hedgehog/DD-peptidase"/>
    <property type="match status" value="1"/>
</dbReference>
<feature type="region of interest" description="Disordered" evidence="1">
    <location>
        <begin position="363"/>
        <end position="392"/>
    </location>
</feature>
<proteinExistence type="predicted"/>
<evidence type="ECO:0000259" key="2">
    <source>
        <dbReference type="PROSITE" id="PS51782"/>
    </source>
</evidence>
<evidence type="ECO:0000313" key="4">
    <source>
        <dbReference type="Proteomes" id="UP000571554"/>
    </source>
</evidence>
<feature type="domain" description="LysM" evidence="2">
    <location>
        <begin position="257"/>
        <end position="301"/>
    </location>
</feature>
<gene>
    <name evidence="3" type="ORF">F4827_005265</name>
</gene>
<dbReference type="PROSITE" id="PS51782">
    <property type="entry name" value="LYSM"/>
    <property type="match status" value="1"/>
</dbReference>
<name>A0A7W9U1R5_9BURK</name>
<accession>A0A7W9U1R5</accession>
<evidence type="ECO:0000313" key="3">
    <source>
        <dbReference type="EMBL" id="MBB6105398.1"/>
    </source>
</evidence>
<dbReference type="InterPro" id="IPR018392">
    <property type="entry name" value="LysM"/>
</dbReference>
<comment type="caution">
    <text evidence="3">The sequence shown here is derived from an EMBL/GenBank/DDBJ whole genome shotgun (WGS) entry which is preliminary data.</text>
</comment>
<dbReference type="PANTHER" id="PTHR33734:SF22">
    <property type="entry name" value="MEMBRANE-BOUND LYTIC MUREIN TRANSGLYCOSYLASE D"/>
    <property type="match status" value="1"/>
</dbReference>
<dbReference type="Proteomes" id="UP000571554">
    <property type="component" value="Unassembled WGS sequence"/>
</dbReference>
<dbReference type="InterPro" id="IPR009045">
    <property type="entry name" value="Zn_M74/Hedgehog-like"/>
</dbReference>
<keyword evidence="4" id="KW-1185">Reference proteome</keyword>
<dbReference type="SUPFAM" id="SSF54106">
    <property type="entry name" value="LysM domain"/>
    <property type="match status" value="1"/>
</dbReference>
<protein>
    <submittedName>
        <fullName evidence="3">LysM repeat protein</fullName>
    </submittedName>
</protein>
<dbReference type="RefSeq" id="WP_183728727.1">
    <property type="nucleotide sequence ID" value="NZ_JACHBW010000017.1"/>
</dbReference>
<dbReference type="InterPro" id="IPR036779">
    <property type="entry name" value="LysM_dom_sf"/>
</dbReference>